<dbReference type="Gene3D" id="2.20.100.10">
    <property type="entry name" value="Thrombospondin type-1 (TSP1) repeat"/>
    <property type="match status" value="1"/>
</dbReference>
<dbReference type="AlphaFoldDB" id="A0A6J8AM66"/>
<gene>
    <name evidence="5" type="ORF">MCOR_8869</name>
</gene>
<reference evidence="5 6" key="1">
    <citation type="submission" date="2020-06" db="EMBL/GenBank/DDBJ databases">
        <authorList>
            <person name="Li R."/>
            <person name="Bekaert M."/>
        </authorList>
    </citation>
    <scope>NUCLEOTIDE SEQUENCE [LARGE SCALE GENOMIC DNA]</scope>
    <source>
        <strain evidence="6">wild</strain>
    </source>
</reference>
<evidence type="ECO:0000256" key="2">
    <source>
        <dbReference type="SAM" id="Phobius"/>
    </source>
</evidence>
<dbReference type="SUPFAM" id="SSF82895">
    <property type="entry name" value="TSP-1 type 1 repeat"/>
    <property type="match status" value="1"/>
</dbReference>
<dbReference type="EMBL" id="CACVKT020001621">
    <property type="protein sequence ID" value="CAC5369823.1"/>
    <property type="molecule type" value="Genomic_DNA"/>
</dbReference>
<evidence type="ECO:0000313" key="6">
    <source>
        <dbReference type="Proteomes" id="UP000507470"/>
    </source>
</evidence>
<dbReference type="PROSITE" id="PS51212">
    <property type="entry name" value="WSC"/>
    <property type="match status" value="1"/>
</dbReference>
<feature type="transmembrane region" description="Helical" evidence="2">
    <location>
        <begin position="383"/>
        <end position="410"/>
    </location>
</feature>
<evidence type="ECO:0000259" key="4">
    <source>
        <dbReference type="PROSITE" id="PS51212"/>
    </source>
</evidence>
<protein>
    <recommendedName>
        <fullName evidence="4">WSC domain-containing protein</fullName>
    </recommendedName>
</protein>
<name>A0A6J8AM66_MYTCO</name>
<dbReference type="InterPro" id="IPR000884">
    <property type="entry name" value="TSP1_rpt"/>
</dbReference>
<dbReference type="PROSITE" id="PS50092">
    <property type="entry name" value="TSP1"/>
    <property type="match status" value="1"/>
</dbReference>
<evidence type="ECO:0000256" key="3">
    <source>
        <dbReference type="SAM" id="SignalP"/>
    </source>
</evidence>
<feature type="region of interest" description="Disordered" evidence="1">
    <location>
        <begin position="421"/>
        <end position="441"/>
    </location>
</feature>
<keyword evidence="6" id="KW-1185">Reference proteome</keyword>
<feature type="chain" id="PRO_5026746710" description="WSC domain-containing protein" evidence="3">
    <location>
        <begin position="23"/>
        <end position="486"/>
    </location>
</feature>
<keyword evidence="2" id="KW-0472">Membrane</keyword>
<proteinExistence type="predicted"/>
<accession>A0A6J8AM66</accession>
<sequence>MYNEIIFVISIFSVINLKCTDSAVVDCCYTLIYKEWDFPIWDLDVTNIWCENMCKAKSSNYQYSGTIVNSAVVDCCYTLIYKEWDFSKWDLDVTNIWCENMCKAKSSNYQYSGTISERCFCGNTTLYQYERDWPDECTNTYNCANDTSEICGGQYDGFERITVSKLERTSQTRSNEIAQTTSKTPLGIKGSPTPIATCVGMKTNDTSLAIETQSTPLITRELYNTSENTVSTAIIEISRHVTTNTAVSSTDANGEWSMWDDWKFCEVNCIRGDTTNGTQRRWRTCNGSKCSGKDMEERKCSKAGICKGMRPGKLLCKCPKRLINTKWHFLDGKNLTNSEVKKMVLEDFNKNIKSKILIDKKTVSKEVRRKNSSVNKGKSAQSIGWGCIVFLIFPMVFLIAIDILNCCIHFRTRHGSRKRNRFRPISNIQDQRDNSKPLQENVNITESYYDSRSGNNFHPDEMKRETYQRRRDDHNQQSRDEWLQYI</sequence>
<keyword evidence="2" id="KW-0812">Transmembrane</keyword>
<dbReference type="InterPro" id="IPR002889">
    <property type="entry name" value="WSC_carb-bd"/>
</dbReference>
<keyword evidence="3" id="KW-0732">Signal</keyword>
<dbReference type="InterPro" id="IPR036383">
    <property type="entry name" value="TSP1_rpt_sf"/>
</dbReference>
<keyword evidence="2" id="KW-1133">Transmembrane helix</keyword>
<dbReference type="OrthoDB" id="6157674at2759"/>
<evidence type="ECO:0000313" key="5">
    <source>
        <dbReference type="EMBL" id="CAC5369823.1"/>
    </source>
</evidence>
<feature type="domain" description="WSC" evidence="4">
    <location>
        <begin position="70"/>
        <end position="167"/>
    </location>
</feature>
<feature type="signal peptide" evidence="3">
    <location>
        <begin position="1"/>
        <end position="22"/>
    </location>
</feature>
<organism evidence="5 6">
    <name type="scientific">Mytilus coruscus</name>
    <name type="common">Sea mussel</name>
    <dbReference type="NCBI Taxonomy" id="42192"/>
    <lineage>
        <taxon>Eukaryota</taxon>
        <taxon>Metazoa</taxon>
        <taxon>Spiralia</taxon>
        <taxon>Lophotrochozoa</taxon>
        <taxon>Mollusca</taxon>
        <taxon>Bivalvia</taxon>
        <taxon>Autobranchia</taxon>
        <taxon>Pteriomorphia</taxon>
        <taxon>Mytilida</taxon>
        <taxon>Mytiloidea</taxon>
        <taxon>Mytilidae</taxon>
        <taxon>Mytilinae</taxon>
        <taxon>Mytilus</taxon>
    </lineage>
</organism>
<dbReference type="Proteomes" id="UP000507470">
    <property type="component" value="Unassembled WGS sequence"/>
</dbReference>
<evidence type="ECO:0000256" key="1">
    <source>
        <dbReference type="SAM" id="MobiDB-lite"/>
    </source>
</evidence>